<dbReference type="OrthoDB" id="6623712at2"/>
<dbReference type="EMBL" id="QRPK01000081">
    <property type="protein sequence ID" value="RHM06533.1"/>
    <property type="molecule type" value="Genomic_DNA"/>
</dbReference>
<protein>
    <submittedName>
        <fullName evidence="4">PTS fructose transporter subunit IIA</fullName>
    </submittedName>
</protein>
<accession>A0A415P1B7</accession>
<evidence type="ECO:0000259" key="2">
    <source>
        <dbReference type="PROSITE" id="PS51096"/>
    </source>
</evidence>
<sequence>MSNEIQILVMTHGNLGRELIKTAAMFVPQTETIGFIGLYEEDSIVVYQEKLSKLLDHSKDLLILTDMLTATTTRIAIQTLKRGRVEIISGINLIMLITAHREKNMYNIDELCELVHNIAKQDIVNIRKHIYEVE</sequence>
<dbReference type="AlphaFoldDB" id="A0A415P1B7"/>
<dbReference type="Gene3D" id="3.40.50.510">
    <property type="entry name" value="Phosphotransferase system, mannose-type IIA component"/>
    <property type="match status" value="1"/>
</dbReference>
<dbReference type="EMBL" id="JAGZMZ010000023">
    <property type="protein sequence ID" value="MBS4884741.1"/>
    <property type="molecule type" value="Genomic_DNA"/>
</dbReference>
<proteinExistence type="predicted"/>
<dbReference type="InterPro" id="IPR036662">
    <property type="entry name" value="PTS_EIIA_man-typ_sf"/>
</dbReference>
<feature type="domain" description="PTS EIIA type-4" evidence="2">
    <location>
        <begin position="4"/>
        <end position="123"/>
    </location>
</feature>
<dbReference type="GO" id="GO:0009401">
    <property type="term" value="P:phosphoenolpyruvate-dependent sugar phosphotransferase system"/>
    <property type="evidence" value="ECO:0007669"/>
    <property type="project" value="InterPro"/>
</dbReference>
<keyword evidence="5" id="KW-1185">Reference proteome</keyword>
<reference evidence="4 5" key="1">
    <citation type="submission" date="2018-08" db="EMBL/GenBank/DDBJ databases">
        <title>A genome reference for cultivated species of the human gut microbiota.</title>
        <authorList>
            <person name="Zou Y."/>
            <person name="Xue W."/>
            <person name="Luo G."/>
        </authorList>
    </citation>
    <scope>NUCLEOTIDE SEQUENCE [LARGE SCALE GENOMIC DNA]</scope>
    <source>
        <strain evidence="4 5">AF35-6BH</strain>
    </source>
</reference>
<comment type="caution">
    <text evidence="4">The sequence shown here is derived from an EMBL/GenBank/DDBJ whole genome shotgun (WGS) entry which is preliminary data.</text>
</comment>
<dbReference type="InterPro" id="IPR004701">
    <property type="entry name" value="PTS_EIIA_man-typ"/>
</dbReference>
<keyword evidence="1" id="KW-0808">Transferase</keyword>
<evidence type="ECO:0000256" key="1">
    <source>
        <dbReference type="ARBA" id="ARBA00022679"/>
    </source>
</evidence>
<dbReference type="PANTHER" id="PTHR33799:SF1">
    <property type="entry name" value="PTS SYSTEM MANNOSE-SPECIFIC EIIAB COMPONENT-RELATED"/>
    <property type="match status" value="1"/>
</dbReference>
<dbReference type="GO" id="GO:0016740">
    <property type="term" value="F:transferase activity"/>
    <property type="evidence" value="ECO:0007669"/>
    <property type="project" value="UniProtKB-KW"/>
</dbReference>
<gene>
    <name evidence="4" type="ORF">DWZ83_09655</name>
    <name evidence="3" type="ORF">KHZ85_08240</name>
</gene>
<reference evidence="3" key="2">
    <citation type="submission" date="2021-02" db="EMBL/GenBank/DDBJ databases">
        <title>Infant gut strain persistence is associated with maternal origin, phylogeny, and functional potential including surface adhesion and iron acquisition.</title>
        <authorList>
            <person name="Lou Y.C."/>
        </authorList>
    </citation>
    <scope>NUCLEOTIDE SEQUENCE</scope>
    <source>
        <strain evidence="3">L3_108_103G1_dasL3_108_103G1_concoct_2</strain>
    </source>
</reference>
<dbReference type="GO" id="GO:0016020">
    <property type="term" value="C:membrane"/>
    <property type="evidence" value="ECO:0007669"/>
    <property type="project" value="InterPro"/>
</dbReference>
<dbReference type="Proteomes" id="UP000753219">
    <property type="component" value="Unassembled WGS sequence"/>
</dbReference>
<dbReference type="Proteomes" id="UP000284868">
    <property type="component" value="Unassembled WGS sequence"/>
</dbReference>
<dbReference type="Pfam" id="PF03610">
    <property type="entry name" value="EIIA-man"/>
    <property type="match status" value="1"/>
</dbReference>
<evidence type="ECO:0000313" key="5">
    <source>
        <dbReference type="Proteomes" id="UP000284868"/>
    </source>
</evidence>
<dbReference type="PROSITE" id="PS51096">
    <property type="entry name" value="PTS_EIIA_TYPE_4"/>
    <property type="match status" value="1"/>
</dbReference>
<name>A0A415P1B7_9FIRM</name>
<dbReference type="PANTHER" id="PTHR33799">
    <property type="entry name" value="PTS PERMEASE-RELATED-RELATED"/>
    <property type="match status" value="1"/>
</dbReference>
<organism evidence="4 5">
    <name type="scientific">Amedibacillus dolichus</name>
    <dbReference type="NCBI Taxonomy" id="31971"/>
    <lineage>
        <taxon>Bacteria</taxon>
        <taxon>Bacillati</taxon>
        <taxon>Bacillota</taxon>
        <taxon>Erysipelotrichia</taxon>
        <taxon>Erysipelotrichales</taxon>
        <taxon>Erysipelotrichaceae</taxon>
        <taxon>Amedibacillus</taxon>
    </lineage>
</organism>
<dbReference type="SUPFAM" id="SSF53062">
    <property type="entry name" value="PTS system fructose IIA component-like"/>
    <property type="match status" value="1"/>
</dbReference>
<evidence type="ECO:0000313" key="3">
    <source>
        <dbReference type="EMBL" id="MBS4884741.1"/>
    </source>
</evidence>
<dbReference type="RefSeq" id="WP_022420484.1">
    <property type="nucleotide sequence ID" value="NZ_CAJKGD010000007.1"/>
</dbReference>
<evidence type="ECO:0000313" key="4">
    <source>
        <dbReference type="EMBL" id="RHM06533.1"/>
    </source>
</evidence>
<dbReference type="InterPro" id="IPR051471">
    <property type="entry name" value="Bacterial_PTS_sugar_comp"/>
</dbReference>